<accession>A0A1G2F9C7</accession>
<dbReference type="EMBL" id="MHMV01000031">
    <property type="protein sequence ID" value="OGZ34218.1"/>
    <property type="molecule type" value="Genomic_DNA"/>
</dbReference>
<keyword evidence="1" id="KW-0472">Membrane</keyword>
<dbReference type="InterPro" id="IPR043993">
    <property type="entry name" value="T4SS_pilin"/>
</dbReference>
<proteinExistence type="predicted"/>
<keyword evidence="1" id="KW-0812">Transmembrane</keyword>
<keyword evidence="1" id="KW-1133">Transmembrane helix</keyword>
<dbReference type="Proteomes" id="UP000177725">
    <property type="component" value="Unassembled WGS sequence"/>
</dbReference>
<feature type="transmembrane region" description="Helical" evidence="1">
    <location>
        <begin position="54"/>
        <end position="79"/>
    </location>
</feature>
<evidence type="ECO:0000313" key="3">
    <source>
        <dbReference type="Proteomes" id="UP000177725"/>
    </source>
</evidence>
<protein>
    <submittedName>
        <fullName evidence="2">Uncharacterized protein</fullName>
    </submittedName>
</protein>
<feature type="transmembrane region" description="Helical" evidence="1">
    <location>
        <begin position="91"/>
        <end position="112"/>
    </location>
</feature>
<dbReference type="AlphaFoldDB" id="A0A1G2F9C7"/>
<reference evidence="2 3" key="1">
    <citation type="journal article" date="2016" name="Nat. Commun.">
        <title>Thousands of microbial genomes shed light on interconnected biogeochemical processes in an aquifer system.</title>
        <authorList>
            <person name="Anantharaman K."/>
            <person name="Brown C.T."/>
            <person name="Hug L.A."/>
            <person name="Sharon I."/>
            <person name="Castelle C.J."/>
            <person name="Probst A.J."/>
            <person name="Thomas B.C."/>
            <person name="Singh A."/>
            <person name="Wilkins M.J."/>
            <person name="Karaoz U."/>
            <person name="Brodie E.L."/>
            <person name="Williams K.H."/>
            <person name="Hubbard S.S."/>
            <person name="Banfield J.F."/>
        </authorList>
    </citation>
    <scope>NUCLEOTIDE SEQUENCE [LARGE SCALE GENOMIC DNA]</scope>
</reference>
<dbReference type="Pfam" id="PF18895">
    <property type="entry name" value="T4SS_pilin"/>
    <property type="match status" value="1"/>
</dbReference>
<gene>
    <name evidence="2" type="ORF">A2174_01765</name>
</gene>
<sequence length="122" mass="13854">MNFYKKISYPVNYIGLVLISQFFLIQKTFAAPIMDFPRLTEASTIEELLLLLTVWLRDLVIIFIVIVILYSGLLFMTSAGNEEKVTKAKKMLFWALAGLAIVLLSEGILNLIKDFLQVNPNP</sequence>
<comment type="caution">
    <text evidence="2">The sequence shown here is derived from an EMBL/GenBank/DDBJ whole genome shotgun (WGS) entry which is preliminary data.</text>
</comment>
<name>A0A1G2F9C7_9BACT</name>
<organism evidence="2 3">
    <name type="scientific">Candidatus Portnoybacteria bacterium RBG_13_41_18</name>
    <dbReference type="NCBI Taxonomy" id="1801991"/>
    <lineage>
        <taxon>Bacteria</taxon>
        <taxon>Candidatus Portnoyibacteriota</taxon>
    </lineage>
</organism>
<evidence type="ECO:0000256" key="1">
    <source>
        <dbReference type="SAM" id="Phobius"/>
    </source>
</evidence>
<evidence type="ECO:0000313" key="2">
    <source>
        <dbReference type="EMBL" id="OGZ34218.1"/>
    </source>
</evidence>